<accession>A0A8F1MBV1</accession>
<dbReference type="KEGG" id="mnd:KOY48_01990"/>
<feature type="compositionally biased region" description="Low complexity" evidence="1">
    <location>
        <begin position="1"/>
        <end position="13"/>
    </location>
</feature>
<name>A0A8F1MBV1_9BACT</name>
<feature type="region of interest" description="Disordered" evidence="1">
    <location>
        <begin position="1"/>
        <end position="39"/>
    </location>
</feature>
<evidence type="ECO:0000313" key="2">
    <source>
        <dbReference type="EMBL" id="QWQ32601.1"/>
    </source>
</evidence>
<dbReference type="EMBL" id="CP076460">
    <property type="protein sequence ID" value="QWQ32601.1"/>
    <property type="molecule type" value="Genomic_DNA"/>
</dbReference>
<proteinExistence type="predicted"/>
<dbReference type="Proteomes" id="UP000679129">
    <property type="component" value="Chromosome"/>
</dbReference>
<protein>
    <submittedName>
        <fullName evidence="2">Uncharacterized protein</fullName>
    </submittedName>
</protein>
<reference evidence="2" key="1">
    <citation type="submission" date="2021-06" db="EMBL/GenBank/DDBJ databases">
        <title>An adapted protocol for Saccharibacteria cultivation: two new species join this phylum of Candidate Phyla Radiations.</title>
        <authorList>
            <person name="Ibrahim A."/>
            <person name="Maatouk M."/>
            <person name="Zgheib R."/>
            <person name="Haddad G."/>
            <person name="Bou Khalil J."/>
            <person name="Raoult D."/>
            <person name="Bittar F."/>
        </authorList>
    </citation>
    <scope>NUCLEOTIDE SEQUENCE</scope>
    <source>
        <strain evidence="2">IHU1</strain>
    </source>
</reference>
<organism evidence="2 3">
    <name type="scientific">Candidatus Minimicrobia naudis</name>
    <dbReference type="NCBI Taxonomy" id="2841263"/>
    <lineage>
        <taxon>Bacteria</taxon>
        <taxon>Candidatus Saccharimonadota</taxon>
        <taxon>Candidatus Saccharimonadota incertae sedis</taxon>
        <taxon>Candidatus Minimicrobia</taxon>
    </lineage>
</organism>
<evidence type="ECO:0000313" key="3">
    <source>
        <dbReference type="Proteomes" id="UP000679129"/>
    </source>
</evidence>
<keyword evidence="3" id="KW-1185">Reference proteome</keyword>
<gene>
    <name evidence="2" type="ORF">KOY48_01990</name>
</gene>
<evidence type="ECO:0000256" key="1">
    <source>
        <dbReference type="SAM" id="MobiDB-lite"/>
    </source>
</evidence>
<feature type="compositionally biased region" description="Polar residues" evidence="1">
    <location>
        <begin position="20"/>
        <end position="37"/>
    </location>
</feature>
<dbReference type="AlphaFoldDB" id="A0A8F1MBV1"/>
<sequence>MSIQSSRNRNSRNPAPAMPESQTQPEIPQPARNSSEPTLAEIEEELRKKRQQLSVPGRE</sequence>